<proteinExistence type="predicted"/>
<dbReference type="AlphaFoldDB" id="A0A814ZTH9"/>
<keyword evidence="3" id="KW-0812">Transmembrane</keyword>
<keyword evidence="1" id="KW-0175">Coiled coil</keyword>
<evidence type="ECO:0000256" key="2">
    <source>
        <dbReference type="SAM" id="MobiDB-lite"/>
    </source>
</evidence>
<dbReference type="Proteomes" id="UP000663829">
    <property type="component" value="Unassembled WGS sequence"/>
</dbReference>
<comment type="caution">
    <text evidence="4">The sequence shown here is derived from an EMBL/GenBank/DDBJ whole genome shotgun (WGS) entry which is preliminary data.</text>
</comment>
<dbReference type="EMBL" id="CAJNOQ010010301">
    <property type="protein sequence ID" value="CAF1248199.1"/>
    <property type="molecule type" value="Genomic_DNA"/>
</dbReference>
<dbReference type="Proteomes" id="UP000681722">
    <property type="component" value="Unassembled WGS sequence"/>
</dbReference>
<evidence type="ECO:0000313" key="6">
    <source>
        <dbReference type="Proteomes" id="UP000663829"/>
    </source>
</evidence>
<feature type="coiled-coil region" evidence="1">
    <location>
        <begin position="194"/>
        <end position="221"/>
    </location>
</feature>
<organism evidence="4 6">
    <name type="scientific">Didymodactylos carnosus</name>
    <dbReference type="NCBI Taxonomy" id="1234261"/>
    <lineage>
        <taxon>Eukaryota</taxon>
        <taxon>Metazoa</taxon>
        <taxon>Spiralia</taxon>
        <taxon>Gnathifera</taxon>
        <taxon>Rotifera</taxon>
        <taxon>Eurotatoria</taxon>
        <taxon>Bdelloidea</taxon>
        <taxon>Philodinida</taxon>
        <taxon>Philodinidae</taxon>
        <taxon>Didymodactylos</taxon>
    </lineage>
</organism>
<feature type="compositionally biased region" description="Low complexity" evidence="2">
    <location>
        <begin position="285"/>
        <end position="299"/>
    </location>
</feature>
<evidence type="ECO:0000256" key="3">
    <source>
        <dbReference type="SAM" id="Phobius"/>
    </source>
</evidence>
<sequence length="348" mass="39380">MQNTKLFVMISWLILVFFVCLIRCPCGRQSSTAFEKRKEIHCSTTDEKWMEAYNSLDSFLNDINTDIYKMFVQLLKLYYEQNHGISDGSYDQLSIDQKKETKQYIEDEKHHIQILNYHRNKNECDVAMPLEDELTQLLDSVDGQILIDEDIIQKRDRGKKSIMTELIERLNEQKLRAEGASSDVFVPPRMARRLKAETAAATNVRQEMSELQRKLAARREQKDAAYTIDTCGASTMSEKLTSLKTRPEPFSFGGSSTSGGQGITSPGAFRPTTPGHIRLERLIQSSSSSTSSMSSKSASFRGGLLRPSVPRTAIVEQRKIIGTSGDNDLMSKLAARRKWEDEKDDAGN</sequence>
<keyword evidence="6" id="KW-1185">Reference proteome</keyword>
<protein>
    <submittedName>
        <fullName evidence="4">Uncharacterized protein</fullName>
    </submittedName>
</protein>
<dbReference type="EMBL" id="CAJOBC010013388">
    <property type="protein sequence ID" value="CAF4015618.1"/>
    <property type="molecule type" value="Genomic_DNA"/>
</dbReference>
<evidence type="ECO:0000313" key="4">
    <source>
        <dbReference type="EMBL" id="CAF1248199.1"/>
    </source>
</evidence>
<feature type="transmembrane region" description="Helical" evidence="3">
    <location>
        <begin position="6"/>
        <end position="26"/>
    </location>
</feature>
<feature type="region of interest" description="Disordered" evidence="2">
    <location>
        <begin position="252"/>
        <end position="304"/>
    </location>
</feature>
<keyword evidence="3" id="KW-1133">Transmembrane helix</keyword>
<name>A0A814ZTH9_9BILA</name>
<gene>
    <name evidence="4" type="ORF">GPM918_LOCUS25998</name>
    <name evidence="5" type="ORF">SRO942_LOCUS26075</name>
</gene>
<accession>A0A814ZTH9</accession>
<evidence type="ECO:0000313" key="5">
    <source>
        <dbReference type="EMBL" id="CAF4015618.1"/>
    </source>
</evidence>
<reference evidence="4" key="1">
    <citation type="submission" date="2021-02" db="EMBL/GenBank/DDBJ databases">
        <authorList>
            <person name="Nowell W R."/>
        </authorList>
    </citation>
    <scope>NUCLEOTIDE SEQUENCE</scope>
</reference>
<evidence type="ECO:0000256" key="1">
    <source>
        <dbReference type="SAM" id="Coils"/>
    </source>
</evidence>
<keyword evidence="3" id="KW-0472">Membrane</keyword>